<feature type="compositionally biased region" description="Basic and acidic residues" evidence="1">
    <location>
        <begin position="128"/>
        <end position="141"/>
    </location>
</feature>
<reference evidence="3" key="1">
    <citation type="submission" date="2020-03" db="EMBL/GenBank/DDBJ databases">
        <authorList>
            <person name="Weist P."/>
        </authorList>
    </citation>
    <scope>NUCLEOTIDE SEQUENCE</scope>
</reference>
<sequence length="285" mass="31543">MFRNKISVKSLLCRSLFWLHRFVSVSLFLGKEIHPPPPPPHPTPALPLDRGAATNRSRDRCLISIAQHKHGQSSRKMATGMGGALVGPSVVRGPVFGNHRPWEAAWFLGENAPTEEGTGRRRRGGRRGGREGDARRGRDSSSAESSTRRARPPHALTRRAMDGYARTEDELFSACLLNLTWESCYEQTSGSLLSLKPAALELRNFCFCLTSQIVWDRMEKLCLECVLQVIRWANVLLAMHISSFALPGSYGGGSPVPVRPSPLFKRNVFGLSGQKVCQRLASPPF</sequence>
<evidence type="ECO:0000256" key="2">
    <source>
        <dbReference type="SAM" id="SignalP"/>
    </source>
</evidence>
<feature type="signal peptide" evidence="2">
    <location>
        <begin position="1"/>
        <end position="27"/>
    </location>
</feature>
<protein>
    <submittedName>
        <fullName evidence="3">Uncharacterized protein</fullName>
    </submittedName>
</protein>
<comment type="caution">
    <text evidence="3">The sequence shown here is derived from an EMBL/GenBank/DDBJ whole genome shotgun (WGS) entry which is preliminary data.</text>
</comment>
<keyword evidence="4" id="KW-1185">Reference proteome</keyword>
<dbReference type="EMBL" id="CADEAL010004278">
    <property type="protein sequence ID" value="CAB1455950.1"/>
    <property type="molecule type" value="Genomic_DNA"/>
</dbReference>
<accession>A0A9N7VXB3</accession>
<proteinExistence type="predicted"/>
<feature type="chain" id="PRO_5040405984" evidence="2">
    <location>
        <begin position="28"/>
        <end position="285"/>
    </location>
</feature>
<organism evidence="3 4">
    <name type="scientific">Pleuronectes platessa</name>
    <name type="common">European plaice</name>
    <dbReference type="NCBI Taxonomy" id="8262"/>
    <lineage>
        <taxon>Eukaryota</taxon>
        <taxon>Metazoa</taxon>
        <taxon>Chordata</taxon>
        <taxon>Craniata</taxon>
        <taxon>Vertebrata</taxon>
        <taxon>Euteleostomi</taxon>
        <taxon>Actinopterygii</taxon>
        <taxon>Neopterygii</taxon>
        <taxon>Teleostei</taxon>
        <taxon>Neoteleostei</taxon>
        <taxon>Acanthomorphata</taxon>
        <taxon>Carangaria</taxon>
        <taxon>Pleuronectiformes</taxon>
        <taxon>Pleuronectoidei</taxon>
        <taxon>Pleuronectidae</taxon>
        <taxon>Pleuronectes</taxon>
    </lineage>
</organism>
<evidence type="ECO:0000313" key="4">
    <source>
        <dbReference type="Proteomes" id="UP001153269"/>
    </source>
</evidence>
<gene>
    <name evidence="3" type="ORF">PLEPLA_LOCUS43731</name>
</gene>
<name>A0A9N7VXB3_PLEPL</name>
<keyword evidence="2" id="KW-0732">Signal</keyword>
<dbReference type="Proteomes" id="UP001153269">
    <property type="component" value="Unassembled WGS sequence"/>
</dbReference>
<evidence type="ECO:0000256" key="1">
    <source>
        <dbReference type="SAM" id="MobiDB-lite"/>
    </source>
</evidence>
<evidence type="ECO:0000313" key="3">
    <source>
        <dbReference type="EMBL" id="CAB1455950.1"/>
    </source>
</evidence>
<feature type="region of interest" description="Disordered" evidence="1">
    <location>
        <begin position="109"/>
        <end position="160"/>
    </location>
</feature>
<dbReference type="AlphaFoldDB" id="A0A9N7VXB3"/>